<dbReference type="GO" id="GO:0004812">
    <property type="term" value="F:aminoacyl-tRNA ligase activity"/>
    <property type="evidence" value="ECO:0007669"/>
    <property type="project" value="UniProtKB-KW"/>
</dbReference>
<accession>A0A414AS35</accession>
<dbReference type="RefSeq" id="WP_007868808.1">
    <property type="nucleotide sequence ID" value="NZ_BAABXO010000001.1"/>
</dbReference>
<sequence>MGHSEVMKWFESYFPDFSGERIDMWFPNGRNSIRIRQKNGQEFIFTYHGQKDWKFETITSFLNGMKGEKK</sequence>
<proteinExistence type="predicted"/>
<dbReference type="Proteomes" id="UP000283975">
    <property type="component" value="Unassembled WGS sequence"/>
</dbReference>
<gene>
    <name evidence="1" type="ORF">DW839_20005</name>
</gene>
<comment type="caution">
    <text evidence="1">The sequence shown here is derived from an EMBL/GenBank/DDBJ whole genome shotgun (WGS) entry which is preliminary data.</text>
</comment>
<keyword evidence="1" id="KW-0436">Ligase</keyword>
<protein>
    <submittedName>
        <fullName evidence="1">Methionyl-tRNA synthetase</fullName>
    </submittedName>
</protein>
<organism evidence="1 2">
    <name type="scientific">Enterocloster bolteae</name>
    <dbReference type="NCBI Taxonomy" id="208479"/>
    <lineage>
        <taxon>Bacteria</taxon>
        <taxon>Bacillati</taxon>
        <taxon>Bacillota</taxon>
        <taxon>Clostridia</taxon>
        <taxon>Lachnospirales</taxon>
        <taxon>Lachnospiraceae</taxon>
        <taxon>Enterocloster</taxon>
    </lineage>
</organism>
<name>A0A414AS35_9FIRM</name>
<evidence type="ECO:0000313" key="2">
    <source>
        <dbReference type="Proteomes" id="UP000283975"/>
    </source>
</evidence>
<keyword evidence="1" id="KW-0030">Aminoacyl-tRNA synthetase</keyword>
<dbReference type="EMBL" id="QSHZ01000023">
    <property type="protein sequence ID" value="RHC54298.1"/>
    <property type="molecule type" value="Genomic_DNA"/>
</dbReference>
<dbReference type="GeneID" id="93280398"/>
<evidence type="ECO:0000313" key="1">
    <source>
        <dbReference type="EMBL" id="RHC54298.1"/>
    </source>
</evidence>
<dbReference type="AlphaFoldDB" id="A0A414AS35"/>
<reference evidence="1 2" key="1">
    <citation type="submission" date="2018-08" db="EMBL/GenBank/DDBJ databases">
        <title>A genome reference for cultivated species of the human gut microbiota.</title>
        <authorList>
            <person name="Zou Y."/>
            <person name="Xue W."/>
            <person name="Luo G."/>
        </authorList>
    </citation>
    <scope>NUCLEOTIDE SEQUENCE [LARGE SCALE GENOMIC DNA]</scope>
    <source>
        <strain evidence="1 2">AM35-14</strain>
    </source>
</reference>